<evidence type="ECO:0000313" key="13">
    <source>
        <dbReference type="EMBL" id="BCL31425.1"/>
    </source>
</evidence>
<evidence type="ECO:0000256" key="2">
    <source>
        <dbReference type="ARBA" id="ARBA00008240"/>
    </source>
</evidence>
<evidence type="ECO:0000256" key="11">
    <source>
        <dbReference type="SAM" id="Phobius"/>
    </source>
</evidence>
<dbReference type="Gene3D" id="1.20.1250.20">
    <property type="entry name" value="MFS general substrate transporter like domains"/>
    <property type="match status" value="2"/>
</dbReference>
<feature type="transmembrane region" description="Helical" evidence="11">
    <location>
        <begin position="77"/>
        <end position="98"/>
    </location>
</feature>
<evidence type="ECO:0000256" key="4">
    <source>
        <dbReference type="ARBA" id="ARBA00022475"/>
    </source>
</evidence>
<evidence type="ECO:0000256" key="3">
    <source>
        <dbReference type="ARBA" id="ARBA00022448"/>
    </source>
</evidence>
<evidence type="ECO:0000256" key="10">
    <source>
        <dbReference type="ARBA" id="ARBA00039918"/>
    </source>
</evidence>
<dbReference type="PROSITE" id="PS00216">
    <property type="entry name" value="SUGAR_TRANSPORT_1"/>
    <property type="match status" value="1"/>
</dbReference>
<keyword evidence="14" id="KW-1185">Reference proteome</keyword>
<evidence type="ECO:0000256" key="8">
    <source>
        <dbReference type="ARBA" id="ARBA00023136"/>
    </source>
</evidence>
<evidence type="ECO:0000259" key="12">
    <source>
        <dbReference type="PROSITE" id="PS50850"/>
    </source>
</evidence>
<feature type="domain" description="Major facilitator superfamily (MFS) profile" evidence="12">
    <location>
        <begin position="4"/>
        <end position="412"/>
    </location>
</feature>
<feature type="transmembrane region" description="Helical" evidence="11">
    <location>
        <begin position="104"/>
        <end position="130"/>
    </location>
</feature>
<dbReference type="CDD" id="cd17369">
    <property type="entry name" value="MFS_ShiA_like"/>
    <property type="match status" value="1"/>
</dbReference>
<feature type="transmembrane region" description="Helical" evidence="11">
    <location>
        <begin position="319"/>
        <end position="343"/>
    </location>
</feature>
<dbReference type="InterPro" id="IPR011701">
    <property type="entry name" value="MFS"/>
</dbReference>
<keyword evidence="6" id="KW-0769">Symport</keyword>
<dbReference type="GO" id="GO:0015293">
    <property type="term" value="F:symporter activity"/>
    <property type="evidence" value="ECO:0007669"/>
    <property type="project" value="UniProtKB-KW"/>
</dbReference>
<reference evidence="13 14" key="1">
    <citation type="journal article" date="2014" name="Int. J. Syst. Evol. Microbiol.">
        <title>Complete genome sequence of Corynebacterium casei LMG S-19264T (=DSM 44701T), isolated from a smear-ripened cheese.</title>
        <authorList>
            <consortium name="US DOE Joint Genome Institute (JGI-PGF)"/>
            <person name="Walter F."/>
            <person name="Albersmeier A."/>
            <person name="Kalinowski J."/>
            <person name="Ruckert C."/>
        </authorList>
    </citation>
    <scope>NUCLEOTIDE SEQUENCE [LARGE SCALE GENOMIC DNA]</scope>
    <source>
        <strain evidence="13 14">JCM 4677</strain>
    </source>
</reference>
<feature type="transmembrane region" description="Helical" evidence="11">
    <location>
        <begin position="263"/>
        <end position="285"/>
    </location>
</feature>
<dbReference type="AlphaFoldDB" id="A0A7G1PEB7"/>
<dbReference type="InterPro" id="IPR005829">
    <property type="entry name" value="Sugar_transporter_CS"/>
</dbReference>
<dbReference type="InterPro" id="IPR020846">
    <property type="entry name" value="MFS_dom"/>
</dbReference>
<dbReference type="SUPFAM" id="SSF103473">
    <property type="entry name" value="MFS general substrate transporter"/>
    <property type="match status" value="1"/>
</dbReference>
<keyword evidence="5 11" id="KW-0812">Transmembrane</keyword>
<comment type="subcellular location">
    <subcellularLocation>
        <location evidence="1">Cell membrane</location>
        <topology evidence="1">Multi-pass membrane protein</topology>
    </subcellularLocation>
</comment>
<dbReference type="RefSeq" id="WP_190853237.1">
    <property type="nucleotide sequence ID" value="NZ_AP023440.1"/>
</dbReference>
<gene>
    <name evidence="13" type="ORF">GCM10017557_62840</name>
</gene>
<dbReference type="KEGG" id="sgm:GCM10017557_62840"/>
<name>A0A7G1PEB7_9ACTN</name>
<feature type="transmembrane region" description="Helical" evidence="11">
    <location>
        <begin position="227"/>
        <end position="251"/>
    </location>
</feature>
<dbReference type="EMBL" id="AP023440">
    <property type="protein sequence ID" value="BCL31425.1"/>
    <property type="molecule type" value="Genomic_DNA"/>
</dbReference>
<feature type="transmembrane region" description="Helical" evidence="11">
    <location>
        <begin position="355"/>
        <end position="379"/>
    </location>
</feature>
<organism evidence="13 14">
    <name type="scientific">Streptomyces aurantiacus</name>
    <dbReference type="NCBI Taxonomy" id="47760"/>
    <lineage>
        <taxon>Bacteria</taxon>
        <taxon>Bacillati</taxon>
        <taxon>Actinomycetota</taxon>
        <taxon>Actinomycetes</taxon>
        <taxon>Kitasatosporales</taxon>
        <taxon>Streptomycetaceae</taxon>
        <taxon>Streptomyces</taxon>
        <taxon>Streptomyces aurantiacus group</taxon>
    </lineage>
</organism>
<feature type="transmembrane region" description="Helical" evidence="11">
    <location>
        <begin position="142"/>
        <end position="165"/>
    </location>
</feature>
<dbReference type="InterPro" id="IPR036259">
    <property type="entry name" value="MFS_trans_sf"/>
</dbReference>
<dbReference type="PANTHER" id="PTHR43045">
    <property type="entry name" value="SHIKIMATE TRANSPORTER"/>
    <property type="match status" value="1"/>
</dbReference>
<keyword evidence="8 11" id="KW-0472">Membrane</keyword>
<evidence type="ECO:0000313" key="14">
    <source>
        <dbReference type="Proteomes" id="UP000516444"/>
    </source>
</evidence>
<protein>
    <recommendedName>
        <fullName evidence="10">Putative proline/betaine transporter</fullName>
    </recommendedName>
</protein>
<comment type="similarity">
    <text evidence="2">Belongs to the major facilitator superfamily. Metabolite:H+ Symporter (MHS) family (TC 2.A.1.6) family.</text>
</comment>
<sequence length="423" mass="44073">MLRLAAAALAGTAIEFYDFFVYGTAAALVLGPLFFPTFSPVAGTLAAFATFGVGFVARPLGSVLFGHIGDRHGRRPVLVASLLLTGAATVAVGCVPTYDSIGTAAPALLLVLRFLQGLGLGGEWGGAVLLTAEHAPADRRGLWSSFPQIGPALGFVLANGVMLALSATLSEAQFAAWGWRVPFWAAGVLAAAGLWLRSSLAESPRFLELREHARVPLVEVVRGHWRLVLLTAGALAVGYALFYAVTTWSLAYATERLGVSRTVMLACIMAAVVVKGALTPLVAVLSDRYGRRPLCLAGCAGAAVWMFPMITLLSTGEPLLMFLGFLVALIAFVTMFAVIAAYLPELYEPRVRCTGAAVGYNLGGVLGGALTPIVATAIADQSGRVPWGVAAYLTGIALLSLGCFALLPETRPVKAVTAEPVTG</sequence>
<dbReference type="PANTHER" id="PTHR43045:SF1">
    <property type="entry name" value="SHIKIMATE TRANSPORTER"/>
    <property type="match status" value="1"/>
</dbReference>
<evidence type="ECO:0000256" key="9">
    <source>
        <dbReference type="ARBA" id="ARBA00037295"/>
    </source>
</evidence>
<evidence type="ECO:0000256" key="5">
    <source>
        <dbReference type="ARBA" id="ARBA00022692"/>
    </source>
</evidence>
<dbReference type="PROSITE" id="PS50850">
    <property type="entry name" value="MFS"/>
    <property type="match status" value="1"/>
</dbReference>
<keyword evidence="7 11" id="KW-1133">Transmembrane helix</keyword>
<comment type="function">
    <text evidence="9">May be a proton symporter involved in the uptake of osmolytes such as proline and glycine betaine.</text>
</comment>
<accession>A0A7G1PEB7</accession>
<dbReference type="FunFam" id="1.20.1250.20:FF:000001">
    <property type="entry name" value="Dicarboxylate MFS transporter"/>
    <property type="match status" value="1"/>
</dbReference>
<feature type="transmembrane region" description="Helical" evidence="11">
    <location>
        <begin position="42"/>
        <end position="65"/>
    </location>
</feature>
<feature type="transmembrane region" description="Helical" evidence="11">
    <location>
        <begin position="385"/>
        <end position="407"/>
    </location>
</feature>
<evidence type="ECO:0000256" key="1">
    <source>
        <dbReference type="ARBA" id="ARBA00004651"/>
    </source>
</evidence>
<dbReference type="Pfam" id="PF07690">
    <property type="entry name" value="MFS_1"/>
    <property type="match status" value="1"/>
</dbReference>
<dbReference type="GO" id="GO:0005886">
    <property type="term" value="C:plasma membrane"/>
    <property type="evidence" value="ECO:0007669"/>
    <property type="project" value="UniProtKB-SubCell"/>
</dbReference>
<keyword evidence="3" id="KW-0813">Transport</keyword>
<feature type="transmembrane region" description="Helical" evidence="11">
    <location>
        <begin position="177"/>
        <end position="196"/>
    </location>
</feature>
<feature type="transmembrane region" description="Helical" evidence="11">
    <location>
        <begin position="294"/>
        <end position="313"/>
    </location>
</feature>
<evidence type="ECO:0000256" key="6">
    <source>
        <dbReference type="ARBA" id="ARBA00022847"/>
    </source>
</evidence>
<dbReference type="PROSITE" id="PS00217">
    <property type="entry name" value="SUGAR_TRANSPORT_2"/>
    <property type="match status" value="1"/>
</dbReference>
<evidence type="ECO:0000256" key="7">
    <source>
        <dbReference type="ARBA" id="ARBA00022989"/>
    </source>
</evidence>
<proteinExistence type="inferred from homology"/>
<keyword evidence="4" id="KW-1003">Cell membrane</keyword>
<dbReference type="Proteomes" id="UP000516444">
    <property type="component" value="Chromosome"/>
</dbReference>